<dbReference type="Pfam" id="PF00266">
    <property type="entry name" value="Aminotran_5"/>
    <property type="match status" value="1"/>
</dbReference>
<keyword evidence="3" id="KW-0032">Aminotransferase</keyword>
<dbReference type="PANTHER" id="PTHR43586:SF21">
    <property type="entry name" value="PYRIDOXAL PHOSPHATE (PLP)-DEPENDENT ASPARTATE AMINOTRANSFERASE SUPERFAMILY"/>
    <property type="match status" value="1"/>
</dbReference>
<dbReference type="InterPro" id="IPR015422">
    <property type="entry name" value="PyrdxlP-dep_Trfase_small"/>
</dbReference>
<evidence type="ECO:0000256" key="1">
    <source>
        <dbReference type="SAM" id="MobiDB-lite"/>
    </source>
</evidence>
<reference evidence="3 4" key="1">
    <citation type="journal article" date="2019" name="Int. J. Syst. Evol. Microbiol.">
        <title>The Global Catalogue of Microorganisms (GCM) 10K type strain sequencing project: providing services to taxonomists for standard genome sequencing and annotation.</title>
        <authorList>
            <consortium name="The Broad Institute Genomics Platform"/>
            <consortium name="The Broad Institute Genome Sequencing Center for Infectious Disease"/>
            <person name="Wu L."/>
            <person name="Ma J."/>
        </authorList>
    </citation>
    <scope>NUCLEOTIDE SEQUENCE [LARGE SCALE GENOMIC DNA]</scope>
    <source>
        <strain evidence="3 4">JCM 16117</strain>
    </source>
</reference>
<keyword evidence="3" id="KW-0808">Transferase</keyword>
<dbReference type="EMBL" id="BAAAQY010000002">
    <property type="protein sequence ID" value="GAA2226581.1"/>
    <property type="molecule type" value="Genomic_DNA"/>
</dbReference>
<gene>
    <name evidence="3" type="ORF">GCM10009851_08190</name>
</gene>
<feature type="region of interest" description="Disordered" evidence="1">
    <location>
        <begin position="1"/>
        <end position="28"/>
    </location>
</feature>
<evidence type="ECO:0000313" key="4">
    <source>
        <dbReference type="Proteomes" id="UP001500929"/>
    </source>
</evidence>
<name>A0ABN3DBP6_9MICO</name>
<dbReference type="GO" id="GO:0008483">
    <property type="term" value="F:transaminase activity"/>
    <property type="evidence" value="ECO:0007669"/>
    <property type="project" value="UniProtKB-KW"/>
</dbReference>
<protein>
    <submittedName>
        <fullName evidence="3">Aminotransferase class V-fold PLP-dependent enzyme</fullName>
    </submittedName>
</protein>
<accession>A0ABN3DBP6</accession>
<evidence type="ECO:0000313" key="3">
    <source>
        <dbReference type="EMBL" id="GAA2226581.1"/>
    </source>
</evidence>
<dbReference type="Proteomes" id="UP001500929">
    <property type="component" value="Unassembled WGS sequence"/>
</dbReference>
<dbReference type="SUPFAM" id="SSF53383">
    <property type="entry name" value="PLP-dependent transferases"/>
    <property type="match status" value="1"/>
</dbReference>
<keyword evidence="4" id="KW-1185">Reference proteome</keyword>
<feature type="domain" description="Aminotransferase class V" evidence="2">
    <location>
        <begin position="80"/>
        <end position="346"/>
    </location>
</feature>
<dbReference type="InterPro" id="IPR015421">
    <property type="entry name" value="PyrdxlP-dep_Trfase_major"/>
</dbReference>
<proteinExistence type="predicted"/>
<feature type="compositionally biased region" description="Low complexity" evidence="1">
    <location>
        <begin position="18"/>
        <end position="27"/>
    </location>
</feature>
<dbReference type="Gene3D" id="3.40.640.10">
    <property type="entry name" value="Type I PLP-dependent aspartate aminotransferase-like (Major domain)"/>
    <property type="match status" value="1"/>
</dbReference>
<dbReference type="Gene3D" id="3.90.1150.10">
    <property type="entry name" value="Aspartate Aminotransferase, domain 1"/>
    <property type="match status" value="1"/>
</dbReference>
<comment type="caution">
    <text evidence="3">The sequence shown here is derived from an EMBL/GenBank/DDBJ whole genome shotgun (WGS) entry which is preliminary data.</text>
</comment>
<dbReference type="InterPro" id="IPR015424">
    <property type="entry name" value="PyrdxlP-dep_Trfase"/>
</dbReference>
<evidence type="ECO:0000259" key="2">
    <source>
        <dbReference type="Pfam" id="PF00266"/>
    </source>
</evidence>
<dbReference type="PANTHER" id="PTHR43586">
    <property type="entry name" value="CYSTEINE DESULFURASE"/>
    <property type="match status" value="1"/>
</dbReference>
<sequence>MRERDPEDMTLLDPAPAPASASASPRPGIGLEELRSHFTVRPGYLAACMVGVPPRETVEALTADLADWGTGHRNPAVYGEAVERARVAFGRLCGVPASSIAVGSQVAAFTTLIAESLPDGAEVLVVDGDFSSMVFPFTVQEQLGRLSVRCVPLGELAMSIRPTTDLVAFSLVQSASGEVADADAIVAAAAAAGAATYVDTTQAVGWLPVDAARFDATVCHAYKWLCSPRGTAFLTLGDEFSRRLVPISANWYGGDDVWGSCYAPGMHLAASARRFDVSPAWQAWLGTAPALELFASADLEQVRAHCAGLADDLRRRLGLSPTGSAIVTWPDADGSAIAALTAAGIAASARAGRCRVAFHLWNDLADVDRVTAALGL</sequence>
<dbReference type="InterPro" id="IPR000192">
    <property type="entry name" value="Aminotrans_V_dom"/>
</dbReference>
<organism evidence="3 4">
    <name type="scientific">Herbiconiux moechotypicola</name>
    <dbReference type="NCBI Taxonomy" id="637393"/>
    <lineage>
        <taxon>Bacteria</taxon>
        <taxon>Bacillati</taxon>
        <taxon>Actinomycetota</taxon>
        <taxon>Actinomycetes</taxon>
        <taxon>Micrococcales</taxon>
        <taxon>Microbacteriaceae</taxon>
        <taxon>Herbiconiux</taxon>
    </lineage>
</organism>